<evidence type="ECO:0008006" key="3">
    <source>
        <dbReference type="Google" id="ProtNLM"/>
    </source>
</evidence>
<organism evidence="1 2">
    <name type="scientific">Symbiodinium natans</name>
    <dbReference type="NCBI Taxonomy" id="878477"/>
    <lineage>
        <taxon>Eukaryota</taxon>
        <taxon>Sar</taxon>
        <taxon>Alveolata</taxon>
        <taxon>Dinophyceae</taxon>
        <taxon>Suessiales</taxon>
        <taxon>Symbiodiniaceae</taxon>
        <taxon>Symbiodinium</taxon>
    </lineage>
</organism>
<dbReference type="OrthoDB" id="1158011at2759"/>
<dbReference type="Proteomes" id="UP000604046">
    <property type="component" value="Unassembled WGS sequence"/>
</dbReference>
<protein>
    <recommendedName>
        <fullName evidence="3">Hexosyltransferase</fullName>
    </recommendedName>
</protein>
<dbReference type="EMBL" id="CAJNDS010002719">
    <property type="protein sequence ID" value="CAE7572680.1"/>
    <property type="molecule type" value="Genomic_DNA"/>
</dbReference>
<proteinExistence type="predicted"/>
<accession>A0A812UN22</accession>
<evidence type="ECO:0000313" key="2">
    <source>
        <dbReference type="Proteomes" id="UP000604046"/>
    </source>
</evidence>
<reference evidence="1" key="1">
    <citation type="submission" date="2021-02" db="EMBL/GenBank/DDBJ databases">
        <authorList>
            <person name="Dougan E. K."/>
            <person name="Rhodes N."/>
            <person name="Thang M."/>
            <person name="Chan C."/>
        </authorList>
    </citation>
    <scope>NUCLEOTIDE SEQUENCE</scope>
</reference>
<gene>
    <name evidence="1" type="ORF">SNAT2548_LOCUS32635</name>
</gene>
<comment type="caution">
    <text evidence="1">The sequence shown here is derived from an EMBL/GenBank/DDBJ whole genome shotgun (WGS) entry which is preliminary data.</text>
</comment>
<dbReference type="Gene3D" id="3.90.550.50">
    <property type="match status" value="1"/>
</dbReference>
<sequence length="153" mass="17028">MGRLRSAAAPPPSRAPLCGWAGGISRAPPRLLFFMATPSAGEEEALAWREEAEYGDLVEVGGPDSDPSVARDVTYVLDRPCARTYRLLHGSAWLAKNRPDHDYVMYLDDDSFLNIPRLVQHLQHQQSSSLAMGYIMETSLDWSQMHAPLFVTI</sequence>
<keyword evidence="2" id="KW-1185">Reference proteome</keyword>
<evidence type="ECO:0000313" key="1">
    <source>
        <dbReference type="EMBL" id="CAE7572680.1"/>
    </source>
</evidence>
<dbReference type="AlphaFoldDB" id="A0A812UN22"/>
<name>A0A812UN22_9DINO</name>